<organism evidence="2 3">
    <name type="scientific">Rhizodiscina lignyota</name>
    <dbReference type="NCBI Taxonomy" id="1504668"/>
    <lineage>
        <taxon>Eukaryota</taxon>
        <taxon>Fungi</taxon>
        <taxon>Dikarya</taxon>
        <taxon>Ascomycota</taxon>
        <taxon>Pezizomycotina</taxon>
        <taxon>Dothideomycetes</taxon>
        <taxon>Pleosporomycetidae</taxon>
        <taxon>Aulographales</taxon>
        <taxon>Rhizodiscinaceae</taxon>
        <taxon>Rhizodiscina</taxon>
    </lineage>
</organism>
<evidence type="ECO:0000313" key="3">
    <source>
        <dbReference type="Proteomes" id="UP000799772"/>
    </source>
</evidence>
<dbReference type="InterPro" id="IPR052895">
    <property type="entry name" value="HetReg/Transcr_Mod"/>
</dbReference>
<protein>
    <recommendedName>
        <fullName evidence="1">Heterokaryon incompatibility domain-containing protein</fullName>
    </recommendedName>
</protein>
<accession>A0A9P4M549</accession>
<name>A0A9P4M549_9PEZI</name>
<comment type="caution">
    <text evidence="2">The sequence shown here is derived from an EMBL/GenBank/DDBJ whole genome shotgun (WGS) entry which is preliminary data.</text>
</comment>
<gene>
    <name evidence="2" type="ORF">NA57DRAFT_81417</name>
</gene>
<reference evidence="2" key="1">
    <citation type="journal article" date="2020" name="Stud. Mycol.">
        <title>101 Dothideomycetes genomes: a test case for predicting lifestyles and emergence of pathogens.</title>
        <authorList>
            <person name="Haridas S."/>
            <person name="Albert R."/>
            <person name="Binder M."/>
            <person name="Bloem J."/>
            <person name="Labutti K."/>
            <person name="Salamov A."/>
            <person name="Andreopoulos B."/>
            <person name="Baker S."/>
            <person name="Barry K."/>
            <person name="Bills G."/>
            <person name="Bluhm B."/>
            <person name="Cannon C."/>
            <person name="Castanera R."/>
            <person name="Culley D."/>
            <person name="Daum C."/>
            <person name="Ezra D."/>
            <person name="Gonzalez J."/>
            <person name="Henrissat B."/>
            <person name="Kuo A."/>
            <person name="Liang C."/>
            <person name="Lipzen A."/>
            <person name="Lutzoni F."/>
            <person name="Magnuson J."/>
            <person name="Mondo S."/>
            <person name="Nolan M."/>
            <person name="Ohm R."/>
            <person name="Pangilinan J."/>
            <person name="Park H.-J."/>
            <person name="Ramirez L."/>
            <person name="Alfaro M."/>
            <person name="Sun H."/>
            <person name="Tritt A."/>
            <person name="Yoshinaga Y."/>
            <person name="Zwiers L.-H."/>
            <person name="Turgeon B."/>
            <person name="Goodwin S."/>
            <person name="Spatafora J."/>
            <person name="Crous P."/>
            <person name="Grigoriev I."/>
        </authorList>
    </citation>
    <scope>NUCLEOTIDE SEQUENCE</scope>
    <source>
        <strain evidence="2">CBS 133067</strain>
    </source>
</reference>
<evidence type="ECO:0000259" key="1">
    <source>
        <dbReference type="Pfam" id="PF06985"/>
    </source>
</evidence>
<dbReference type="OrthoDB" id="2157530at2759"/>
<dbReference type="AlphaFoldDB" id="A0A9P4M549"/>
<dbReference type="EMBL" id="ML978138">
    <property type="protein sequence ID" value="KAF2093489.1"/>
    <property type="molecule type" value="Genomic_DNA"/>
</dbReference>
<keyword evidence="3" id="KW-1185">Reference proteome</keyword>
<proteinExistence type="predicted"/>
<dbReference type="Proteomes" id="UP000799772">
    <property type="component" value="Unassembled WGS sequence"/>
</dbReference>
<dbReference type="PANTHER" id="PTHR24148">
    <property type="entry name" value="ANKYRIN REPEAT DOMAIN-CONTAINING PROTEIN 39 HOMOLOG-RELATED"/>
    <property type="match status" value="1"/>
</dbReference>
<evidence type="ECO:0000313" key="2">
    <source>
        <dbReference type="EMBL" id="KAF2093489.1"/>
    </source>
</evidence>
<dbReference type="PANTHER" id="PTHR24148:SF64">
    <property type="entry name" value="HETEROKARYON INCOMPATIBILITY DOMAIN-CONTAINING PROTEIN"/>
    <property type="match status" value="1"/>
</dbReference>
<dbReference type="InterPro" id="IPR010730">
    <property type="entry name" value="HET"/>
</dbReference>
<dbReference type="Pfam" id="PF06985">
    <property type="entry name" value="HET"/>
    <property type="match status" value="1"/>
</dbReference>
<sequence>MGEIYKAAVRVLIHVGPDVHGDAHLAIESVQKLIHLIHEYGPEVNLKINDPESEFASLNWEALDRMTRMPWFSRAWTVQEVGLADEAVILYGEHRLDWRDLMEVLYFFGSHKRYALRIENEYRDVPRLTSGVMWRSYDISHRQATEWMRHSEAFLFALDCARQKYKASNPRDYIYAFLAHPLLATTIHPDYTKSIEDVYLDFAISWLQTRQTLNLLSFAGVCTGDAPESKCPSWCPQWNETQQSKLQPNSPFRESPRRKPGYHFSIRDRTELHAQGFKLGTVSHVSASIRRNDVFVREPHKRSGWETKNPFIDTLRRLHREEFGSSVYDDLLESLALTMIAQFAHFELTDVKPCLIKWIQEFEHLVSDFDKDSLPAEIQDEVHPSPADYSHFTLRAAQG</sequence>
<feature type="domain" description="Heterokaryon incompatibility" evidence="1">
    <location>
        <begin position="1"/>
        <end position="80"/>
    </location>
</feature>